<dbReference type="Proteomes" id="UP001259492">
    <property type="component" value="Unassembled WGS sequence"/>
</dbReference>
<dbReference type="EMBL" id="JAVRIA010000029">
    <property type="protein sequence ID" value="MDT0559703.1"/>
    <property type="molecule type" value="Genomic_DNA"/>
</dbReference>
<feature type="non-terminal residue" evidence="1">
    <location>
        <position position="102"/>
    </location>
</feature>
<keyword evidence="2" id="KW-1185">Reference proteome</keyword>
<evidence type="ECO:0000313" key="1">
    <source>
        <dbReference type="EMBL" id="MDT0559703.1"/>
    </source>
</evidence>
<evidence type="ECO:0000313" key="2">
    <source>
        <dbReference type="Proteomes" id="UP001259492"/>
    </source>
</evidence>
<dbReference type="RefSeq" id="WP_311428458.1">
    <property type="nucleotide sequence ID" value="NZ_JAVRIA010000029.1"/>
</dbReference>
<sequence>VAEDEPSAEEVAAYYSDNCGGLVTVHKEVTLQTGEDCGPDGWQRWVRYTAKDECGNEAASFKIIYQGFDMSGPALDKDENGVAVCSEPAMTITTSQGADCPV</sequence>
<comment type="caution">
    <text evidence="1">The sequence shown here is derived from an EMBL/GenBank/DDBJ whole genome shotgun (WGS) entry which is preliminary data.</text>
</comment>
<name>A0ABU2YNF6_9FLAO</name>
<proteinExistence type="predicted"/>
<accession>A0ABU2YNF6</accession>
<protein>
    <submittedName>
        <fullName evidence="1">Uncharacterized protein</fullName>
    </submittedName>
</protein>
<gene>
    <name evidence="1" type="ORF">RM697_13700</name>
</gene>
<feature type="non-terminal residue" evidence="1">
    <location>
        <position position="1"/>
    </location>
</feature>
<reference evidence="1 2" key="1">
    <citation type="submission" date="2023-09" db="EMBL/GenBank/DDBJ databases">
        <authorList>
            <person name="Rey-Velasco X."/>
        </authorList>
    </citation>
    <scope>NUCLEOTIDE SEQUENCE [LARGE SCALE GENOMIC DNA]</scope>
    <source>
        <strain evidence="1 2">W332</strain>
    </source>
</reference>
<organism evidence="1 2">
    <name type="scientific">Microcosmobacter mediterraneus</name>
    <dbReference type="NCBI Taxonomy" id="3075607"/>
    <lineage>
        <taxon>Bacteria</taxon>
        <taxon>Pseudomonadati</taxon>
        <taxon>Bacteroidota</taxon>
        <taxon>Flavobacteriia</taxon>
        <taxon>Flavobacteriales</taxon>
        <taxon>Flavobacteriaceae</taxon>
        <taxon>Microcosmobacter</taxon>
    </lineage>
</organism>